<name>A0ACA9Q3T2_9GLOM</name>
<sequence>LRPDIPMNTPKSYADLMKRCWSGNVEKRPDAREIYTTIGTWLNQCLFVPNSSTAKEFKRGDELLKAPQQLGLHPHNVLYSTFHDTKALTTKLQHPSKETLDIDIMNNDAFEIPDSIDNEDDSSFEIPDSIDNEDDSTFEIPDSIDNEEISDTLDEATDSLNNVDLNDIPITPTDESSVLHSVNIEGIKKENASESLYQQKNSTNEDVIVKKNAAYRFSQQSMGSVKFDFSIETDCED</sequence>
<dbReference type="Proteomes" id="UP000789702">
    <property type="component" value="Unassembled WGS sequence"/>
</dbReference>
<evidence type="ECO:0000313" key="1">
    <source>
        <dbReference type="EMBL" id="CAG8731996.1"/>
    </source>
</evidence>
<organism evidence="1 2">
    <name type="scientific">Dentiscutata heterogama</name>
    <dbReference type="NCBI Taxonomy" id="1316150"/>
    <lineage>
        <taxon>Eukaryota</taxon>
        <taxon>Fungi</taxon>
        <taxon>Fungi incertae sedis</taxon>
        <taxon>Mucoromycota</taxon>
        <taxon>Glomeromycotina</taxon>
        <taxon>Glomeromycetes</taxon>
        <taxon>Diversisporales</taxon>
        <taxon>Gigasporaceae</taxon>
        <taxon>Dentiscutata</taxon>
    </lineage>
</organism>
<gene>
    <name evidence="1" type="ORF">DHETER_LOCUS13497</name>
</gene>
<accession>A0ACA9Q3T2</accession>
<feature type="non-terminal residue" evidence="1">
    <location>
        <position position="1"/>
    </location>
</feature>
<reference evidence="1" key="1">
    <citation type="submission" date="2021-06" db="EMBL/GenBank/DDBJ databases">
        <authorList>
            <person name="Kallberg Y."/>
            <person name="Tangrot J."/>
            <person name="Rosling A."/>
        </authorList>
    </citation>
    <scope>NUCLEOTIDE SEQUENCE</scope>
    <source>
        <strain evidence="1">IL203A</strain>
    </source>
</reference>
<comment type="caution">
    <text evidence="1">The sequence shown here is derived from an EMBL/GenBank/DDBJ whole genome shotgun (WGS) entry which is preliminary data.</text>
</comment>
<evidence type="ECO:0000313" key="2">
    <source>
        <dbReference type="Proteomes" id="UP000789702"/>
    </source>
</evidence>
<keyword evidence="2" id="KW-1185">Reference proteome</keyword>
<dbReference type="EMBL" id="CAJVPU010037228">
    <property type="protein sequence ID" value="CAG8731996.1"/>
    <property type="molecule type" value="Genomic_DNA"/>
</dbReference>
<proteinExistence type="predicted"/>
<protein>
    <submittedName>
        <fullName evidence="1">10176_t:CDS:1</fullName>
    </submittedName>
</protein>